<keyword evidence="9" id="KW-0255">Endonuclease</keyword>
<evidence type="ECO:0000256" key="9">
    <source>
        <dbReference type="ARBA" id="ARBA00022759"/>
    </source>
</evidence>
<evidence type="ECO:0000256" key="7">
    <source>
        <dbReference type="ARBA" id="ARBA00022722"/>
    </source>
</evidence>
<dbReference type="SUPFAM" id="SSF53098">
    <property type="entry name" value="Ribonuclease H-like"/>
    <property type="match status" value="1"/>
</dbReference>
<dbReference type="InterPro" id="IPR002156">
    <property type="entry name" value="RNaseH_domain"/>
</dbReference>
<dbReference type="GO" id="GO:0000287">
    <property type="term" value="F:magnesium ion binding"/>
    <property type="evidence" value="ECO:0007669"/>
    <property type="project" value="InterPro"/>
</dbReference>
<dbReference type="PANTHER" id="PTHR10642:SF26">
    <property type="entry name" value="RIBONUCLEASE H1"/>
    <property type="match status" value="1"/>
</dbReference>
<keyword evidence="10" id="KW-0378">Hydrolase</keyword>
<accession>A0AAJ7BYH2</accession>
<evidence type="ECO:0000256" key="8">
    <source>
        <dbReference type="ARBA" id="ARBA00022723"/>
    </source>
</evidence>
<dbReference type="InterPro" id="IPR017067">
    <property type="entry name" value="RNase_H1_euk"/>
</dbReference>
<organism evidence="13 14">
    <name type="scientific">Cephus cinctus</name>
    <name type="common">Wheat stem sawfly</name>
    <dbReference type="NCBI Taxonomy" id="211228"/>
    <lineage>
        <taxon>Eukaryota</taxon>
        <taxon>Metazoa</taxon>
        <taxon>Ecdysozoa</taxon>
        <taxon>Arthropoda</taxon>
        <taxon>Hexapoda</taxon>
        <taxon>Insecta</taxon>
        <taxon>Pterygota</taxon>
        <taxon>Neoptera</taxon>
        <taxon>Endopterygota</taxon>
        <taxon>Hymenoptera</taxon>
        <taxon>Cephoidea</taxon>
        <taxon>Cephidae</taxon>
        <taxon>Cephus</taxon>
    </lineage>
</organism>
<name>A0AAJ7BYH2_CEPCN</name>
<dbReference type="Gene3D" id="3.30.420.10">
    <property type="entry name" value="Ribonuclease H-like superfamily/Ribonuclease H"/>
    <property type="match status" value="1"/>
</dbReference>
<evidence type="ECO:0000256" key="2">
    <source>
        <dbReference type="ARBA" id="ARBA00001946"/>
    </source>
</evidence>
<evidence type="ECO:0000259" key="12">
    <source>
        <dbReference type="PROSITE" id="PS50879"/>
    </source>
</evidence>
<dbReference type="KEGG" id="ccin:107268799"/>
<keyword evidence="8" id="KW-0479">Metal-binding</keyword>
<gene>
    <name evidence="14" type="primary">LOC107268799</name>
</gene>
<dbReference type="GeneID" id="107268799"/>
<dbReference type="GO" id="GO:0004523">
    <property type="term" value="F:RNA-DNA hybrid ribonuclease activity"/>
    <property type="evidence" value="ECO:0007669"/>
    <property type="project" value="UniProtKB-EC"/>
</dbReference>
<evidence type="ECO:0000256" key="11">
    <source>
        <dbReference type="ARBA" id="ARBA00022842"/>
    </source>
</evidence>
<comment type="catalytic activity">
    <reaction evidence="1">
        <text>Endonucleolytic cleavage to 5'-phosphomonoester.</text>
        <dbReference type="EC" id="3.1.26.4"/>
    </reaction>
</comment>
<evidence type="ECO:0000256" key="4">
    <source>
        <dbReference type="ARBA" id="ARBA00005300"/>
    </source>
</evidence>
<dbReference type="Pfam" id="PF01693">
    <property type="entry name" value="Cauli_VI"/>
    <property type="match status" value="1"/>
</dbReference>
<dbReference type="InterPro" id="IPR036397">
    <property type="entry name" value="RNaseH_sf"/>
</dbReference>
<dbReference type="FunFam" id="3.40.970.10:FF:000002">
    <property type="entry name" value="Ribonuclease H"/>
    <property type="match status" value="1"/>
</dbReference>
<dbReference type="Gene3D" id="3.40.970.10">
    <property type="entry name" value="Ribonuclease H1, N-terminal domain"/>
    <property type="match status" value="1"/>
</dbReference>
<dbReference type="InterPro" id="IPR011320">
    <property type="entry name" value="RNase_H1_N"/>
</dbReference>
<proteinExistence type="inferred from homology"/>
<comment type="cofactor">
    <cofactor evidence="2">
        <name>Mg(2+)</name>
        <dbReference type="ChEBI" id="CHEBI:18420"/>
    </cofactor>
</comment>
<sequence length="241" mass="26670">MSYYAVVNGRNPGIYSSWDECKSQVDKYSHAVYKKFSSLNEANRFMKNDGVSSCSSHDDYYEESHGSGGVHCGTSQRSYSTQGGYTFDIDSDGYVNVYTDGACSSNGYSHAKAGIGVYFGDNHPLNVSQPVSGRATNNNAEIQAVIKALEQAKKANIKNIKINTDSQFLINCINEWMPKWKRNGWRTSNGKNVINKQELIQMENAMNGLNVIFEYVPGHKGIYGNEMADKLACEGAADYRG</sequence>
<dbReference type="PANTHER" id="PTHR10642">
    <property type="entry name" value="RIBONUCLEASE H1"/>
    <property type="match status" value="1"/>
</dbReference>
<dbReference type="PIRSF" id="PIRSF036852">
    <property type="entry name" value="Ribonuclease_H1_euk"/>
    <property type="match status" value="1"/>
</dbReference>
<dbReference type="InterPro" id="IPR037056">
    <property type="entry name" value="RNase_H1_N_sf"/>
</dbReference>
<evidence type="ECO:0000256" key="3">
    <source>
        <dbReference type="ARBA" id="ARBA00004065"/>
    </source>
</evidence>
<evidence type="ECO:0000256" key="6">
    <source>
        <dbReference type="ARBA" id="ARBA00017721"/>
    </source>
</evidence>
<evidence type="ECO:0000256" key="1">
    <source>
        <dbReference type="ARBA" id="ARBA00000077"/>
    </source>
</evidence>
<dbReference type="InterPro" id="IPR009027">
    <property type="entry name" value="Ribosomal_bL9/RNase_H1_N"/>
</dbReference>
<dbReference type="FunFam" id="3.30.420.10:FF:000097">
    <property type="entry name" value="Ribonuclease H1"/>
    <property type="match status" value="1"/>
</dbReference>
<dbReference type="EC" id="3.1.26.4" evidence="5"/>
<evidence type="ECO:0000256" key="5">
    <source>
        <dbReference type="ARBA" id="ARBA00012180"/>
    </source>
</evidence>
<comment type="function">
    <text evidence="3">Endonuclease that specifically degrades the RNA of RNA-DNA hybrids.</text>
</comment>
<comment type="similarity">
    <text evidence="4">Belongs to the RNase H family.</text>
</comment>
<dbReference type="GO" id="GO:0043137">
    <property type="term" value="P:DNA replication, removal of RNA primer"/>
    <property type="evidence" value="ECO:0007669"/>
    <property type="project" value="TreeGrafter"/>
</dbReference>
<dbReference type="InterPro" id="IPR012337">
    <property type="entry name" value="RNaseH-like_sf"/>
</dbReference>
<dbReference type="Proteomes" id="UP000694920">
    <property type="component" value="Unplaced"/>
</dbReference>
<dbReference type="SUPFAM" id="SSF55658">
    <property type="entry name" value="L9 N-domain-like"/>
    <property type="match status" value="1"/>
</dbReference>
<keyword evidence="11" id="KW-0460">Magnesium</keyword>
<dbReference type="RefSeq" id="XP_015597413.1">
    <property type="nucleotide sequence ID" value="XM_015741927.2"/>
</dbReference>
<dbReference type="CDD" id="cd09280">
    <property type="entry name" value="RNase_HI_eukaryote_like"/>
    <property type="match status" value="1"/>
</dbReference>
<dbReference type="Pfam" id="PF00075">
    <property type="entry name" value="RNase_H"/>
    <property type="match status" value="1"/>
</dbReference>
<evidence type="ECO:0000313" key="13">
    <source>
        <dbReference type="Proteomes" id="UP000694920"/>
    </source>
</evidence>
<dbReference type="GO" id="GO:0003676">
    <property type="term" value="F:nucleic acid binding"/>
    <property type="evidence" value="ECO:0007669"/>
    <property type="project" value="InterPro"/>
</dbReference>
<dbReference type="InterPro" id="IPR050092">
    <property type="entry name" value="RNase_H"/>
</dbReference>
<feature type="domain" description="RNase H type-1" evidence="12">
    <location>
        <begin position="91"/>
        <end position="237"/>
    </location>
</feature>
<reference evidence="14" key="1">
    <citation type="submission" date="2025-08" db="UniProtKB">
        <authorList>
            <consortium name="RefSeq"/>
        </authorList>
    </citation>
    <scope>IDENTIFICATION</scope>
</reference>
<dbReference type="AlphaFoldDB" id="A0AAJ7BYH2"/>
<evidence type="ECO:0000256" key="10">
    <source>
        <dbReference type="ARBA" id="ARBA00022801"/>
    </source>
</evidence>
<dbReference type="PROSITE" id="PS50879">
    <property type="entry name" value="RNASE_H_1"/>
    <property type="match status" value="1"/>
</dbReference>
<protein>
    <recommendedName>
        <fullName evidence="6">Ribonuclease H</fullName>
        <ecNumber evidence="5">3.1.26.4</ecNumber>
    </recommendedName>
</protein>
<keyword evidence="13" id="KW-1185">Reference proteome</keyword>
<keyword evidence="7" id="KW-0540">Nuclease</keyword>
<evidence type="ECO:0000313" key="14">
    <source>
        <dbReference type="RefSeq" id="XP_015597413.1"/>
    </source>
</evidence>